<keyword evidence="1" id="KW-1133">Transmembrane helix</keyword>
<keyword evidence="3" id="KW-1185">Reference proteome</keyword>
<dbReference type="RefSeq" id="WP_099413275.1">
    <property type="nucleotide sequence ID" value="NZ_PDYH01000022.1"/>
</dbReference>
<protein>
    <submittedName>
        <fullName evidence="2">Uncharacterized protein</fullName>
    </submittedName>
</protein>
<proteinExistence type="predicted"/>
<feature type="transmembrane region" description="Helical" evidence="1">
    <location>
        <begin position="84"/>
        <end position="100"/>
    </location>
</feature>
<dbReference type="EMBL" id="PDYH01000022">
    <property type="protein sequence ID" value="PHU40326.1"/>
    <property type="molecule type" value="Genomic_DNA"/>
</dbReference>
<organism evidence="2 3">
    <name type="scientific">Pseudobutyrivibrio ruminis</name>
    <dbReference type="NCBI Taxonomy" id="46206"/>
    <lineage>
        <taxon>Bacteria</taxon>
        <taxon>Bacillati</taxon>
        <taxon>Bacillota</taxon>
        <taxon>Clostridia</taxon>
        <taxon>Lachnospirales</taxon>
        <taxon>Lachnospiraceae</taxon>
        <taxon>Pseudobutyrivibrio</taxon>
    </lineage>
</organism>
<keyword evidence="1" id="KW-0812">Transmembrane</keyword>
<dbReference type="Proteomes" id="UP000224317">
    <property type="component" value="Unassembled WGS sequence"/>
</dbReference>
<name>A0A2G3EAK2_9FIRM</name>
<reference evidence="2" key="1">
    <citation type="submission" date="2017-10" db="EMBL/GenBank/DDBJ databases">
        <title>Resolving the taxonomy of Roseburia spp., Eubacterium rectale and Agathobacter spp. through phylogenomic analysis.</title>
        <authorList>
            <person name="Sheridan P.O."/>
            <person name="Walker A.W."/>
            <person name="Duncan S.H."/>
            <person name="Scott K.P."/>
            <person name="Toole P.W.O."/>
            <person name="Luis P."/>
            <person name="Flint H.J."/>
        </authorList>
    </citation>
    <scope>NUCLEOTIDE SEQUENCE [LARGE SCALE GENOMIC DNA]</scope>
    <source>
        <strain evidence="2">JK10</strain>
    </source>
</reference>
<dbReference type="AlphaFoldDB" id="A0A2G3EAK2"/>
<evidence type="ECO:0000313" key="3">
    <source>
        <dbReference type="Proteomes" id="UP000224317"/>
    </source>
</evidence>
<gene>
    <name evidence="2" type="ORF">CSX00_07070</name>
</gene>
<sequence>MKKTIIRKIIYVFVCLFLLCNFFCLDKDGLTEADAFSYDYSPSITIHVPNGVQMEIKSEKSVSDVVESTIAKAVQLKTFSNFRYFLYTLILVILGCFCIYKRYNLFISEATYLRTFVIRFIHNKDGRKRF</sequence>
<accession>A0A2G3EAK2</accession>
<comment type="caution">
    <text evidence="2">The sequence shown here is derived from an EMBL/GenBank/DDBJ whole genome shotgun (WGS) entry which is preliminary data.</text>
</comment>
<evidence type="ECO:0000313" key="2">
    <source>
        <dbReference type="EMBL" id="PHU40326.1"/>
    </source>
</evidence>
<keyword evidence="1" id="KW-0472">Membrane</keyword>
<evidence type="ECO:0000256" key="1">
    <source>
        <dbReference type="SAM" id="Phobius"/>
    </source>
</evidence>